<keyword evidence="4" id="KW-0238">DNA-binding</keyword>
<keyword evidence="3" id="KW-0862">Zinc</keyword>
<dbReference type="Proteomes" id="UP001152747">
    <property type="component" value="Unassembled WGS sequence"/>
</dbReference>
<evidence type="ECO:0000313" key="7">
    <source>
        <dbReference type="Proteomes" id="UP001152747"/>
    </source>
</evidence>
<accession>A0A9P1I793</accession>
<sequence>MTFVPKSPHILEKWIRILGEEFRDEIKKNKVINMICLTHFDLPENSRKRGANQLPKLKNGAKNRMKCALDFEIGSTRQCQYCRKSINQGKMTHIPKSPKILEKWVEILGEQFLENVKKNNGGMICLTHFDLKPGKMNRGARNLPKKMENEEKNLMPMLSPSLPPQKIKTEQISPVKVKSEPISSFPCRFCGMESIEENSMTEVPINHDEIMKWLELLGAQFSANLIQHCSPHFVCSIHLKNV</sequence>
<gene>
    <name evidence="6" type="ORF">CAMP_LOCUS2274</name>
</gene>
<dbReference type="GO" id="GO:0008270">
    <property type="term" value="F:zinc ion binding"/>
    <property type="evidence" value="ECO:0007669"/>
    <property type="project" value="UniProtKB-KW"/>
</dbReference>
<protein>
    <recommendedName>
        <fullName evidence="5">THAP-type domain-containing protein</fullName>
    </recommendedName>
</protein>
<dbReference type="Pfam" id="PF05485">
    <property type="entry name" value="THAP"/>
    <property type="match status" value="1"/>
</dbReference>
<proteinExistence type="predicted"/>
<evidence type="ECO:0000259" key="5">
    <source>
        <dbReference type="Pfam" id="PF05485"/>
    </source>
</evidence>
<organism evidence="6 7">
    <name type="scientific">Caenorhabditis angaria</name>
    <dbReference type="NCBI Taxonomy" id="860376"/>
    <lineage>
        <taxon>Eukaryota</taxon>
        <taxon>Metazoa</taxon>
        <taxon>Ecdysozoa</taxon>
        <taxon>Nematoda</taxon>
        <taxon>Chromadorea</taxon>
        <taxon>Rhabditida</taxon>
        <taxon>Rhabditina</taxon>
        <taxon>Rhabditomorpha</taxon>
        <taxon>Rhabditoidea</taxon>
        <taxon>Rhabditidae</taxon>
        <taxon>Peloderinae</taxon>
        <taxon>Caenorhabditis</taxon>
    </lineage>
</organism>
<keyword evidence="2" id="KW-0863">Zinc-finger</keyword>
<keyword evidence="7" id="KW-1185">Reference proteome</keyword>
<name>A0A9P1I793_9PELO</name>
<dbReference type="InterPro" id="IPR038441">
    <property type="entry name" value="THAP_Znf_sf"/>
</dbReference>
<keyword evidence="1" id="KW-0479">Metal-binding</keyword>
<evidence type="ECO:0000256" key="4">
    <source>
        <dbReference type="ARBA" id="ARBA00023125"/>
    </source>
</evidence>
<evidence type="ECO:0000256" key="1">
    <source>
        <dbReference type="ARBA" id="ARBA00022723"/>
    </source>
</evidence>
<dbReference type="AlphaFoldDB" id="A0A9P1I793"/>
<feature type="domain" description="THAP-type" evidence="5">
    <location>
        <begin position="79"/>
        <end position="159"/>
    </location>
</feature>
<dbReference type="GO" id="GO:0003677">
    <property type="term" value="F:DNA binding"/>
    <property type="evidence" value="ECO:0007669"/>
    <property type="project" value="UniProtKB-KW"/>
</dbReference>
<reference evidence="6" key="1">
    <citation type="submission" date="2022-11" db="EMBL/GenBank/DDBJ databases">
        <authorList>
            <person name="Kikuchi T."/>
        </authorList>
    </citation>
    <scope>NUCLEOTIDE SEQUENCE</scope>
    <source>
        <strain evidence="6">PS1010</strain>
    </source>
</reference>
<evidence type="ECO:0000256" key="3">
    <source>
        <dbReference type="ARBA" id="ARBA00022833"/>
    </source>
</evidence>
<dbReference type="EMBL" id="CANHGI010000001">
    <property type="protein sequence ID" value="CAI5439637.1"/>
    <property type="molecule type" value="Genomic_DNA"/>
</dbReference>
<comment type="caution">
    <text evidence="6">The sequence shown here is derived from an EMBL/GenBank/DDBJ whole genome shotgun (WGS) entry which is preliminary data.</text>
</comment>
<evidence type="ECO:0000313" key="6">
    <source>
        <dbReference type="EMBL" id="CAI5439637.1"/>
    </source>
</evidence>
<dbReference type="InterPro" id="IPR006612">
    <property type="entry name" value="THAP_Znf"/>
</dbReference>
<dbReference type="Gene3D" id="6.20.210.20">
    <property type="entry name" value="THAP domain"/>
    <property type="match status" value="1"/>
</dbReference>
<evidence type="ECO:0000256" key="2">
    <source>
        <dbReference type="ARBA" id="ARBA00022771"/>
    </source>
</evidence>